<comment type="caution">
    <text evidence="1">The sequence shown here is derived from an EMBL/GenBank/DDBJ whole genome shotgun (WGS) entry which is preliminary data.</text>
</comment>
<accession>A0A6H9YTC3</accession>
<organism evidence="1 2">
    <name type="scientific">Actinomadura rudentiformis</name>
    <dbReference type="NCBI Taxonomy" id="359158"/>
    <lineage>
        <taxon>Bacteria</taxon>
        <taxon>Bacillati</taxon>
        <taxon>Actinomycetota</taxon>
        <taxon>Actinomycetes</taxon>
        <taxon>Streptosporangiales</taxon>
        <taxon>Thermomonosporaceae</taxon>
        <taxon>Actinomadura</taxon>
    </lineage>
</organism>
<proteinExistence type="predicted"/>
<sequence>MSDGPCRLPPLPGAAVNLDALLADLTAAPCCRSVSTNVHADVVRLDLLGVDLLIAGSRRS</sequence>
<evidence type="ECO:0000313" key="1">
    <source>
        <dbReference type="EMBL" id="KAB2350131.1"/>
    </source>
</evidence>
<dbReference type="RefSeq" id="WP_151559765.1">
    <property type="nucleotide sequence ID" value="NZ_WBMT01000004.1"/>
</dbReference>
<gene>
    <name evidence="1" type="ORF">F8566_10025</name>
</gene>
<evidence type="ECO:0000313" key="2">
    <source>
        <dbReference type="Proteomes" id="UP000468735"/>
    </source>
</evidence>
<dbReference type="Proteomes" id="UP000468735">
    <property type="component" value="Unassembled WGS sequence"/>
</dbReference>
<keyword evidence="2" id="KW-1185">Reference proteome</keyword>
<protein>
    <submittedName>
        <fullName evidence="1">Uncharacterized protein</fullName>
    </submittedName>
</protein>
<reference evidence="1 2" key="1">
    <citation type="submission" date="2019-09" db="EMBL/GenBank/DDBJ databases">
        <title>Actinomadura physcomitrii sp. nov., a novel actinomycete isolated from moss [Physcomitrium sphaericum (Ludw) Fuernr].</title>
        <authorList>
            <person name="Zhuang X."/>
            <person name="Liu C."/>
        </authorList>
    </citation>
    <scope>NUCLEOTIDE SEQUENCE [LARGE SCALE GENOMIC DNA]</scope>
    <source>
        <strain evidence="1 2">HMC1</strain>
    </source>
</reference>
<dbReference type="AlphaFoldDB" id="A0A6H9YTC3"/>
<dbReference type="EMBL" id="WBMT01000004">
    <property type="protein sequence ID" value="KAB2350131.1"/>
    <property type="molecule type" value="Genomic_DNA"/>
</dbReference>
<name>A0A6H9YTC3_9ACTN</name>